<dbReference type="GO" id="GO:0016491">
    <property type="term" value="F:oxidoreductase activity"/>
    <property type="evidence" value="ECO:0007669"/>
    <property type="project" value="UniProtKB-KW"/>
</dbReference>
<dbReference type="RefSeq" id="WP_160369636.1">
    <property type="nucleotide sequence ID" value="NZ_WSQA01000009.1"/>
</dbReference>
<dbReference type="AlphaFoldDB" id="A0A6N8KZJ0"/>
<dbReference type="PANTHER" id="PTHR43708">
    <property type="entry name" value="CONSERVED EXPRESSED OXIDOREDUCTASE (EUROFUNG)"/>
    <property type="match status" value="1"/>
</dbReference>
<sequence length="305" mass="33763">MIKIGMIGMSAGNAHPYSWSAIINGKYSQEEIDQVGFPAVSAYLAANQDTLGIVGAQVSHIFCDDIERARSIAKSGEIPHVVARLEDLIGQVDAVILGRDDPENHLAMARPFLEAKVPIFIDKPLAIDLDELSIYESYRQQGAFLMSCSSMRYSTELRAAKSNLAKIGKVHFLSVVGKKDWKKYGVHMVEACMSLLDDPKPLSVQYIGKDNFDSVQLEISPDCYASIHLIADISPTFQLTAFGVQDWMLIDIKNSYSMFKENILEFIKSVDQGKPSLDFDKTAQVIKIIAAALESKRQGNIKITL</sequence>
<organism evidence="4 5">
    <name type="scientific">Sphingobacterium humi</name>
    <dbReference type="NCBI Taxonomy" id="1796905"/>
    <lineage>
        <taxon>Bacteria</taxon>
        <taxon>Pseudomonadati</taxon>
        <taxon>Bacteroidota</taxon>
        <taxon>Sphingobacteriia</taxon>
        <taxon>Sphingobacteriales</taxon>
        <taxon>Sphingobacteriaceae</taxon>
        <taxon>Sphingobacterium</taxon>
    </lineage>
</organism>
<evidence type="ECO:0000256" key="2">
    <source>
        <dbReference type="ARBA" id="ARBA00023002"/>
    </source>
</evidence>
<proteinExistence type="inferred from homology"/>
<dbReference type="SUPFAM" id="SSF51735">
    <property type="entry name" value="NAD(P)-binding Rossmann-fold domains"/>
    <property type="match status" value="1"/>
</dbReference>
<dbReference type="Proteomes" id="UP000435036">
    <property type="component" value="Unassembled WGS sequence"/>
</dbReference>
<feature type="domain" description="Gfo/Idh/MocA-like oxidoreductase N-terminal" evidence="3">
    <location>
        <begin position="50"/>
        <end position="133"/>
    </location>
</feature>
<dbReference type="EMBL" id="WSQA01000009">
    <property type="protein sequence ID" value="MVZ62913.1"/>
    <property type="molecule type" value="Genomic_DNA"/>
</dbReference>
<dbReference type="InterPro" id="IPR051317">
    <property type="entry name" value="Gfo/Idh/MocA_oxidoreduct"/>
</dbReference>
<dbReference type="GO" id="GO:0000166">
    <property type="term" value="F:nucleotide binding"/>
    <property type="evidence" value="ECO:0007669"/>
    <property type="project" value="InterPro"/>
</dbReference>
<evidence type="ECO:0000313" key="4">
    <source>
        <dbReference type="EMBL" id="MVZ62913.1"/>
    </source>
</evidence>
<dbReference type="InterPro" id="IPR036291">
    <property type="entry name" value="NAD(P)-bd_dom_sf"/>
</dbReference>
<reference evidence="4 5" key="1">
    <citation type="submission" date="2019-12" db="EMBL/GenBank/DDBJ databases">
        <authorList>
            <person name="Dong K."/>
        </authorList>
    </citation>
    <scope>NUCLEOTIDE SEQUENCE [LARGE SCALE GENOMIC DNA]</scope>
    <source>
        <strain evidence="4 5">JCM 31225</strain>
    </source>
</reference>
<dbReference type="InterPro" id="IPR000683">
    <property type="entry name" value="Gfo/Idh/MocA-like_OxRdtase_N"/>
</dbReference>
<comment type="similarity">
    <text evidence="1">Belongs to the Gfo/Idh/MocA family.</text>
</comment>
<evidence type="ECO:0000313" key="5">
    <source>
        <dbReference type="Proteomes" id="UP000435036"/>
    </source>
</evidence>
<dbReference type="PANTHER" id="PTHR43708:SF5">
    <property type="entry name" value="CONSERVED EXPRESSED OXIDOREDUCTASE (EUROFUNG)-RELATED"/>
    <property type="match status" value="1"/>
</dbReference>
<evidence type="ECO:0000259" key="3">
    <source>
        <dbReference type="Pfam" id="PF01408"/>
    </source>
</evidence>
<comment type="caution">
    <text evidence="4">The sequence shown here is derived from an EMBL/GenBank/DDBJ whole genome shotgun (WGS) entry which is preliminary data.</text>
</comment>
<accession>A0A6N8KZJ0</accession>
<keyword evidence="2" id="KW-0560">Oxidoreductase</keyword>
<dbReference type="OrthoDB" id="1408251at2"/>
<dbReference type="Pfam" id="PF01408">
    <property type="entry name" value="GFO_IDH_MocA"/>
    <property type="match status" value="1"/>
</dbReference>
<dbReference type="Gene3D" id="3.40.50.720">
    <property type="entry name" value="NAD(P)-binding Rossmann-like Domain"/>
    <property type="match status" value="1"/>
</dbReference>
<evidence type="ECO:0000256" key="1">
    <source>
        <dbReference type="ARBA" id="ARBA00010928"/>
    </source>
</evidence>
<gene>
    <name evidence="4" type="ORF">GQF63_12835</name>
</gene>
<keyword evidence="5" id="KW-1185">Reference proteome</keyword>
<protein>
    <submittedName>
        <fullName evidence="4">Gfo/Idh/MocA family oxidoreductase</fullName>
    </submittedName>
</protein>
<name>A0A6N8KZJ0_9SPHI</name>